<dbReference type="InterPro" id="IPR003871">
    <property type="entry name" value="RFA1B/D_OB_1st"/>
</dbReference>
<gene>
    <name evidence="2" type="ORF">SSX86_016726</name>
</gene>
<reference evidence="2 3" key="1">
    <citation type="submission" date="2024-04" db="EMBL/GenBank/DDBJ databases">
        <title>The reference genome of an endangered Asteraceae, Deinandra increscens subsp. villosa, native to the Central Coast of California.</title>
        <authorList>
            <person name="Guilliams M."/>
            <person name="Hasenstab-Lehman K."/>
            <person name="Meyer R."/>
            <person name="Mcevoy S."/>
        </authorList>
    </citation>
    <scope>NUCLEOTIDE SEQUENCE [LARGE SCALE GENOMIC DNA]</scope>
    <source>
        <tissue evidence="2">Leaf</tissue>
    </source>
</reference>
<proteinExistence type="predicted"/>
<dbReference type="Gene3D" id="2.40.50.140">
    <property type="entry name" value="Nucleic acid-binding proteins"/>
    <property type="match status" value="3"/>
</dbReference>
<evidence type="ECO:0000313" key="3">
    <source>
        <dbReference type="Proteomes" id="UP001408789"/>
    </source>
</evidence>
<comment type="caution">
    <text evidence="2">The sequence shown here is derived from an EMBL/GenBank/DDBJ whole genome shotgun (WGS) entry which is preliminary data.</text>
</comment>
<evidence type="ECO:0000313" key="2">
    <source>
        <dbReference type="EMBL" id="KAK9065343.1"/>
    </source>
</evidence>
<name>A0AAP0D2S3_9ASTR</name>
<organism evidence="2 3">
    <name type="scientific">Deinandra increscens subsp. villosa</name>
    <dbReference type="NCBI Taxonomy" id="3103831"/>
    <lineage>
        <taxon>Eukaryota</taxon>
        <taxon>Viridiplantae</taxon>
        <taxon>Streptophyta</taxon>
        <taxon>Embryophyta</taxon>
        <taxon>Tracheophyta</taxon>
        <taxon>Spermatophyta</taxon>
        <taxon>Magnoliopsida</taxon>
        <taxon>eudicotyledons</taxon>
        <taxon>Gunneridae</taxon>
        <taxon>Pentapetalae</taxon>
        <taxon>asterids</taxon>
        <taxon>campanulids</taxon>
        <taxon>Asterales</taxon>
        <taxon>Asteraceae</taxon>
        <taxon>Asteroideae</taxon>
        <taxon>Heliantheae alliance</taxon>
        <taxon>Madieae</taxon>
        <taxon>Madiinae</taxon>
        <taxon>Deinandra</taxon>
    </lineage>
</organism>
<dbReference type="PANTHER" id="PTHR47165">
    <property type="entry name" value="OS03G0429900 PROTEIN"/>
    <property type="match status" value="1"/>
</dbReference>
<dbReference type="InterPro" id="IPR047192">
    <property type="entry name" value="Euk_RPA1_DBD_C"/>
</dbReference>
<dbReference type="SUPFAM" id="SSF50249">
    <property type="entry name" value="Nucleic acid-binding proteins"/>
    <property type="match status" value="3"/>
</dbReference>
<keyword evidence="3" id="KW-1185">Reference proteome</keyword>
<evidence type="ECO:0000259" key="1">
    <source>
        <dbReference type="Pfam" id="PF02721"/>
    </source>
</evidence>
<protein>
    <recommendedName>
        <fullName evidence="1">Replication protein A 70 kDa DNA-binding subunit B/D first OB fold domain-containing protein</fullName>
    </recommendedName>
</protein>
<dbReference type="CDD" id="cd04481">
    <property type="entry name" value="RPA1_DBD_B_like"/>
    <property type="match status" value="1"/>
</dbReference>
<dbReference type="PANTHER" id="PTHR47165:SF4">
    <property type="entry name" value="OS03G0429900 PROTEIN"/>
    <property type="match status" value="1"/>
</dbReference>
<accession>A0AAP0D2S3</accession>
<dbReference type="AlphaFoldDB" id="A0AAP0D2S3"/>
<dbReference type="InterPro" id="IPR012340">
    <property type="entry name" value="NA-bd_OB-fold"/>
</dbReference>
<feature type="domain" description="Replication protein A 70 kDa DNA-binding subunit B/D first OB fold" evidence="1">
    <location>
        <begin position="24"/>
        <end position="112"/>
    </location>
</feature>
<dbReference type="EMBL" id="JBCNJP010000017">
    <property type="protein sequence ID" value="KAK9065343.1"/>
    <property type="molecule type" value="Genomic_DNA"/>
</dbReference>
<dbReference type="CDD" id="cd04476">
    <property type="entry name" value="RPA1_DBD_C"/>
    <property type="match status" value="1"/>
</dbReference>
<sequence length="550" mass="62283">MAQLQLQKVDNFSELDIKNPDHFLIVRVLKTWRRAQFNNPSRTYSIEMILLDQEDNRITASCLSRFLGLLQNFFVEQNVLCIQKPILGENTGNWRYIDHPLKVCFNSDSVVSIADNWSGTEHGFSFVDFERIIKHKVSKVESIDIIGEVVWSSAKSHFNTTTNQDSKKITVKLQDLSGMKIFVTLFDQYCDEMCQYITEHVELTHFPVILQFGKFSVYKGRYSVSNAYDGSLLFINTDDVKEIAAFRDSFTAIFEGQTSASFSSISKSMHYSLESDFLTITDFCNTAEVDSVTEPKDLIVMGTIKFIDPKWFYMACNWCMMKVEKSDNGAEVIYSCTSEECIKEKRVIDAFPRFKIMLKVQDQTGTVDLIMFEGGAKQVIKKTAIDILGPPPPAKTADIVEVLPQELQELIDRKFAIKISVKTFNINNRYRTYTVAKITDNPVIMRSLDNKHNSEQVLSLDGSDTTVKDCMAFSENNVTPESVGNALKVIDSEKDSEGVKRNLSDIYDVDDLSITNSAKSRSNSSGKCSTSCSEGEEQLQVKLITPKVEK</sequence>
<dbReference type="Pfam" id="PF02721">
    <property type="entry name" value="DUF223"/>
    <property type="match status" value="1"/>
</dbReference>
<dbReference type="Proteomes" id="UP001408789">
    <property type="component" value="Unassembled WGS sequence"/>
</dbReference>